<proteinExistence type="predicted"/>
<dbReference type="EMBL" id="JACPUR010000006">
    <property type="protein sequence ID" value="MBI3126618.1"/>
    <property type="molecule type" value="Genomic_DNA"/>
</dbReference>
<comment type="caution">
    <text evidence="6">The sequence shown here is derived from an EMBL/GenBank/DDBJ whole genome shotgun (WGS) entry which is preliminary data.</text>
</comment>
<accession>A0A932HY86</accession>
<sequence length="214" mass="24019">MLPVGTAIQLVDPVNKVRLNSRLVGWDPDHCLLVEQPTRAGQSVQLPKNLPVVGRGMHEGKVWGFQSTVLFQTLQPFRVLYLAYPKKIEEVTLRQSERLNTKIRVLTTPRKHDFAAQKKDESAPWGLIKNLSLGGCSLSCPFRFEVNMPVFMSFELPDGTTAENIMGFVRNVTREQNDNLYGVQFDSRAGKLDSVSAFIKLASRLVSKSGMRNT</sequence>
<feature type="domain" description="PilZ" evidence="4">
    <location>
        <begin position="94"/>
        <end position="186"/>
    </location>
</feature>
<name>A0A932HY86_UNCTE</name>
<evidence type="ECO:0000256" key="3">
    <source>
        <dbReference type="ARBA" id="ARBA00023143"/>
    </source>
</evidence>
<evidence type="ECO:0000259" key="5">
    <source>
        <dbReference type="Pfam" id="PF12945"/>
    </source>
</evidence>
<evidence type="ECO:0000313" key="7">
    <source>
        <dbReference type="Proteomes" id="UP000782312"/>
    </source>
</evidence>
<dbReference type="Gene3D" id="2.40.10.220">
    <property type="entry name" value="predicted glycosyltransferase like domains"/>
    <property type="match status" value="1"/>
</dbReference>
<dbReference type="InterPro" id="IPR012349">
    <property type="entry name" value="Split_barrel_FMN-bd"/>
</dbReference>
<keyword evidence="3" id="KW-0975">Bacterial flagellum</keyword>
<keyword evidence="6" id="KW-0282">Flagellum</keyword>
<keyword evidence="2" id="KW-0547">Nucleotide-binding</keyword>
<dbReference type="InterPro" id="IPR009926">
    <property type="entry name" value="T3SS_YcgR_PilZN"/>
</dbReference>
<dbReference type="InterPro" id="IPR009875">
    <property type="entry name" value="PilZ_domain"/>
</dbReference>
<dbReference type="SUPFAM" id="SSF141371">
    <property type="entry name" value="PilZ domain-like"/>
    <property type="match status" value="2"/>
</dbReference>
<dbReference type="Pfam" id="PF07238">
    <property type="entry name" value="PilZ"/>
    <property type="match status" value="1"/>
</dbReference>
<dbReference type="GO" id="GO:0035438">
    <property type="term" value="F:cyclic-di-GMP binding"/>
    <property type="evidence" value="ECO:0007669"/>
    <property type="project" value="InterPro"/>
</dbReference>
<feature type="domain" description="Type III secretion system flagellar brake protein YcgR PilZN" evidence="5">
    <location>
        <begin position="7"/>
        <end position="85"/>
    </location>
</feature>
<dbReference type="Proteomes" id="UP000782312">
    <property type="component" value="Unassembled WGS sequence"/>
</dbReference>
<keyword evidence="6" id="KW-0966">Cell projection</keyword>
<organism evidence="6 7">
    <name type="scientific">Tectimicrobiota bacterium</name>
    <dbReference type="NCBI Taxonomy" id="2528274"/>
    <lineage>
        <taxon>Bacteria</taxon>
        <taxon>Pseudomonadati</taxon>
        <taxon>Nitrospinota/Tectimicrobiota group</taxon>
        <taxon>Candidatus Tectimicrobiota</taxon>
    </lineage>
</organism>
<evidence type="ECO:0000256" key="2">
    <source>
        <dbReference type="ARBA" id="ARBA00022741"/>
    </source>
</evidence>
<reference evidence="6" key="1">
    <citation type="submission" date="2020-07" db="EMBL/GenBank/DDBJ databases">
        <title>Huge and variable diversity of episymbiotic CPR bacteria and DPANN archaea in groundwater ecosystems.</title>
        <authorList>
            <person name="He C.Y."/>
            <person name="Keren R."/>
            <person name="Whittaker M."/>
            <person name="Farag I.F."/>
            <person name="Doudna J."/>
            <person name="Cate J.H.D."/>
            <person name="Banfield J.F."/>
        </authorList>
    </citation>
    <scope>NUCLEOTIDE SEQUENCE</scope>
    <source>
        <strain evidence="6">NC_groundwater_763_Ag_S-0.2um_68_21</strain>
    </source>
</reference>
<dbReference type="Gene3D" id="2.30.110.10">
    <property type="entry name" value="Electron Transport, Fmn-binding Protein, Chain A"/>
    <property type="match status" value="1"/>
</dbReference>
<dbReference type="AlphaFoldDB" id="A0A932HY86"/>
<evidence type="ECO:0000256" key="1">
    <source>
        <dbReference type="ARBA" id="ARBA00022636"/>
    </source>
</evidence>
<evidence type="ECO:0000313" key="6">
    <source>
        <dbReference type="EMBL" id="MBI3126618.1"/>
    </source>
</evidence>
<keyword evidence="6" id="KW-0969">Cilium</keyword>
<keyword evidence="1" id="KW-0973">c-di-GMP</keyword>
<dbReference type="Pfam" id="PF12945">
    <property type="entry name" value="PilZNR"/>
    <property type="match status" value="1"/>
</dbReference>
<gene>
    <name evidence="6" type="ORF">HYZ11_03335</name>
</gene>
<evidence type="ECO:0000259" key="4">
    <source>
        <dbReference type="Pfam" id="PF07238"/>
    </source>
</evidence>
<protein>
    <submittedName>
        <fullName evidence="6">Flagellar brake protein</fullName>
    </submittedName>
</protein>